<evidence type="ECO:0000256" key="1">
    <source>
        <dbReference type="RuleBase" id="RU000487"/>
    </source>
</evidence>
<keyword evidence="3" id="KW-1185">Reference proteome</keyword>
<accession>A0A1Y2FKB2</accession>
<dbReference type="OrthoDB" id="74201at2759"/>
<dbReference type="Pfam" id="PF00022">
    <property type="entry name" value="Actin"/>
    <property type="match status" value="1"/>
</dbReference>
<dbReference type="SUPFAM" id="SSF53067">
    <property type="entry name" value="Actin-like ATPase domain"/>
    <property type="match status" value="2"/>
</dbReference>
<reference evidence="2 3" key="1">
    <citation type="submission" date="2016-07" db="EMBL/GenBank/DDBJ databases">
        <title>Pervasive Adenine N6-methylation of Active Genes in Fungi.</title>
        <authorList>
            <consortium name="DOE Joint Genome Institute"/>
            <person name="Mondo S.J."/>
            <person name="Dannebaum R.O."/>
            <person name="Kuo R.C."/>
            <person name="Labutti K."/>
            <person name="Haridas S."/>
            <person name="Kuo A."/>
            <person name="Salamov A."/>
            <person name="Ahrendt S.R."/>
            <person name="Lipzen A."/>
            <person name="Sullivan W."/>
            <person name="Andreopoulos W.B."/>
            <person name="Clum A."/>
            <person name="Lindquist E."/>
            <person name="Daum C."/>
            <person name="Ramamoorthy G.K."/>
            <person name="Gryganskyi A."/>
            <person name="Culley D."/>
            <person name="Magnuson J.K."/>
            <person name="James T.Y."/>
            <person name="O'Malley M.A."/>
            <person name="Stajich J.E."/>
            <person name="Spatafora J.W."/>
            <person name="Visel A."/>
            <person name="Grigoriev I.V."/>
        </authorList>
    </citation>
    <scope>NUCLEOTIDE SEQUENCE [LARGE SCALE GENOMIC DNA]</scope>
    <source>
        <strain evidence="2 3">12-1054</strain>
    </source>
</reference>
<dbReference type="RefSeq" id="XP_040726431.1">
    <property type="nucleotide sequence ID" value="XM_040870454.1"/>
</dbReference>
<comment type="caution">
    <text evidence="2">The sequence shown here is derived from an EMBL/GenBank/DDBJ whole genome shotgun (WGS) entry which is preliminary data.</text>
</comment>
<evidence type="ECO:0000313" key="3">
    <source>
        <dbReference type="Proteomes" id="UP000193685"/>
    </source>
</evidence>
<dbReference type="STRING" id="56484.A0A1Y2FKB2"/>
<comment type="similarity">
    <text evidence="1">Belongs to the actin family.</text>
</comment>
<dbReference type="InterPro" id="IPR043129">
    <property type="entry name" value="ATPase_NBD"/>
</dbReference>
<organism evidence="2 3">
    <name type="scientific">Protomyces lactucae-debilis</name>
    <dbReference type="NCBI Taxonomy" id="2754530"/>
    <lineage>
        <taxon>Eukaryota</taxon>
        <taxon>Fungi</taxon>
        <taxon>Dikarya</taxon>
        <taxon>Ascomycota</taxon>
        <taxon>Taphrinomycotina</taxon>
        <taxon>Taphrinomycetes</taxon>
        <taxon>Taphrinales</taxon>
        <taxon>Protomycetaceae</taxon>
        <taxon>Protomyces</taxon>
    </lineage>
</organism>
<name>A0A1Y2FKB2_PROLT</name>
<dbReference type="Proteomes" id="UP000193685">
    <property type="component" value="Unassembled WGS sequence"/>
</dbReference>
<dbReference type="GeneID" id="63787053"/>
<dbReference type="OMA" id="RYIFEKT"/>
<evidence type="ECO:0000313" key="2">
    <source>
        <dbReference type="EMBL" id="ORY84413.1"/>
    </source>
</evidence>
<gene>
    <name evidence="2" type="ORF">BCR37DRAFT_386575</name>
</gene>
<dbReference type="InterPro" id="IPR004000">
    <property type="entry name" value="Actin"/>
</dbReference>
<dbReference type="Gene3D" id="3.30.420.40">
    <property type="match status" value="4"/>
</dbReference>
<dbReference type="SMART" id="SM00268">
    <property type="entry name" value="ACTIN"/>
    <property type="match status" value="1"/>
</dbReference>
<dbReference type="EMBL" id="MCFI01000006">
    <property type="protein sequence ID" value="ORY84413.1"/>
    <property type="molecule type" value="Genomic_DNA"/>
</dbReference>
<protein>
    <submittedName>
        <fullName evidence="2">Actin-domain-containing protein</fullName>
    </submittedName>
</protein>
<dbReference type="AlphaFoldDB" id="A0A1Y2FKB2"/>
<dbReference type="PANTHER" id="PTHR11937">
    <property type="entry name" value="ACTIN"/>
    <property type="match status" value="1"/>
</dbReference>
<proteinExistence type="inferred from homology"/>
<sequence>MPYRDHDMLVIELGSHTCRATLSLAESLAPPQHRFPTRVGVLPSGDYICSNDLEDATSSTEAESLNIIRPLVAGKVADWKALVALLSHILYTLTGKEPILQPVGNPVLVMCPPCWSPTERERLTQLFFQTFRVQAFMAADPAVASLFACSSLSGLVIDIGHEKTDVTGVFESIISHPSRQTVSQLGGRQITEHLLSLLRASPPLDQATQQSLSASEITLELAEEIKCSDICEVPLGNIQQPAATKGATEDEGVLDIAAVVASGKTREYLARAEAEKRNEGGKKQQVIPNAQLSHNTLLLKSGRTIVVDGARFKAAERVLSSNELAEAIWSTVNHPTIEASRRHELWENIVIVGLGARISGLREALLMRLQDRFASTGQLGAAPVAIYDPYGQAQAPTIGAYPTILRAIKIPVHFPEWNIREADIATGNASSKGVPEEATFLGAQIIAHIAFTDTSHSSIASRNYLDRSMYTELGPCAIHSI</sequence>